<dbReference type="AlphaFoldDB" id="A0A0L7LUK4"/>
<evidence type="ECO:0000256" key="3">
    <source>
        <dbReference type="PROSITE-ProRule" id="PRU00104"/>
    </source>
</evidence>
<dbReference type="PROSITE" id="PS50237">
    <property type="entry name" value="HECT"/>
    <property type="match status" value="1"/>
</dbReference>
<dbReference type="Pfam" id="PF00632">
    <property type="entry name" value="HECT"/>
    <property type="match status" value="1"/>
</dbReference>
<evidence type="ECO:0000256" key="2">
    <source>
        <dbReference type="ARBA" id="ARBA00022786"/>
    </source>
</evidence>
<accession>A0A0L7LUK4</accession>
<sequence>MDQQENVTLRRAYTQMTMSINESNMSIDNPLDVTTNSLPDLSTDDDQLRTLLQKIELLETQLNSAHSEIEQLLLQNRELANTNKELAKKNVIYKKLGNSPAKFVTTQLSTPRNIGKQQSKPKINKQTQTESIKLKEIEVTKPACGIQFLLEGIAAKLKDFTMQDFCVVFLGEDDFQNTNNNLKLVMYIRETLQKVQFTNIILCLPTFKCHNYATMFNWRVENFNNLLYIDNESRKYAYLLDSNLNLTYDYRMFSKLNGKVNIHGFQIILHNLGELTKLIKDEHNQLCNTTRYRDSYRVELNTENNMKSVTKQMEAFKEGFESVFPLSNLKIFYPEELEQVFCGSSS</sequence>
<evidence type="ECO:0000256" key="5">
    <source>
        <dbReference type="SAM" id="Coils"/>
    </source>
</evidence>
<dbReference type="GO" id="GO:0043161">
    <property type="term" value="P:proteasome-mediated ubiquitin-dependent protein catabolic process"/>
    <property type="evidence" value="ECO:0007669"/>
    <property type="project" value="TreeGrafter"/>
</dbReference>
<dbReference type="EC" id="2.3.2.26" evidence="4"/>
<keyword evidence="5" id="KW-0175">Coiled coil</keyword>
<comment type="caution">
    <text evidence="7">The sequence shown here is derived from an EMBL/GenBank/DDBJ whole genome shotgun (WGS) entry which is preliminary data.</text>
</comment>
<protein>
    <recommendedName>
        <fullName evidence="4">E3 ubiquitin-protein ligase</fullName>
        <ecNumber evidence="4">2.3.2.26</ecNumber>
    </recommendedName>
</protein>
<name>A0A0L7LUK4_OPEBR</name>
<feature type="domain" description="HECT" evidence="6">
    <location>
        <begin position="307"/>
        <end position="346"/>
    </location>
</feature>
<organism evidence="7 8">
    <name type="scientific">Operophtera brumata</name>
    <name type="common">Winter moth</name>
    <name type="synonym">Phalaena brumata</name>
    <dbReference type="NCBI Taxonomy" id="104452"/>
    <lineage>
        <taxon>Eukaryota</taxon>
        <taxon>Metazoa</taxon>
        <taxon>Ecdysozoa</taxon>
        <taxon>Arthropoda</taxon>
        <taxon>Hexapoda</taxon>
        <taxon>Insecta</taxon>
        <taxon>Pterygota</taxon>
        <taxon>Neoptera</taxon>
        <taxon>Endopterygota</taxon>
        <taxon>Lepidoptera</taxon>
        <taxon>Glossata</taxon>
        <taxon>Ditrysia</taxon>
        <taxon>Geometroidea</taxon>
        <taxon>Geometridae</taxon>
        <taxon>Larentiinae</taxon>
        <taxon>Operophtera</taxon>
    </lineage>
</organism>
<dbReference type="Proteomes" id="UP000037510">
    <property type="component" value="Unassembled WGS sequence"/>
</dbReference>
<dbReference type="STRING" id="104452.A0A0L7LUK4"/>
<keyword evidence="1 4" id="KW-0808">Transferase</keyword>
<dbReference type="EMBL" id="JTDY01000096">
    <property type="protein sequence ID" value="KOB78891.1"/>
    <property type="molecule type" value="Genomic_DNA"/>
</dbReference>
<dbReference type="GO" id="GO:0000209">
    <property type="term" value="P:protein polyubiquitination"/>
    <property type="evidence" value="ECO:0007669"/>
    <property type="project" value="TreeGrafter"/>
</dbReference>
<evidence type="ECO:0000259" key="6">
    <source>
        <dbReference type="PROSITE" id="PS50237"/>
    </source>
</evidence>
<evidence type="ECO:0000256" key="1">
    <source>
        <dbReference type="ARBA" id="ARBA00022679"/>
    </source>
</evidence>
<dbReference type="InterPro" id="IPR045322">
    <property type="entry name" value="HECTD1/TRIP12-like"/>
</dbReference>
<comment type="catalytic activity">
    <reaction evidence="4">
        <text>S-ubiquitinyl-[E2 ubiquitin-conjugating enzyme]-L-cysteine + [acceptor protein]-L-lysine = [E2 ubiquitin-conjugating enzyme]-L-cysteine + N(6)-ubiquitinyl-[acceptor protein]-L-lysine.</text>
        <dbReference type="EC" id="2.3.2.26"/>
    </reaction>
</comment>
<dbReference type="GO" id="GO:0061630">
    <property type="term" value="F:ubiquitin protein ligase activity"/>
    <property type="evidence" value="ECO:0007669"/>
    <property type="project" value="UniProtKB-UniRule"/>
</dbReference>
<dbReference type="GO" id="GO:0009966">
    <property type="term" value="P:regulation of signal transduction"/>
    <property type="evidence" value="ECO:0007669"/>
    <property type="project" value="UniProtKB-ARBA"/>
</dbReference>
<comment type="function">
    <text evidence="4">E3 ubiquitin-protein ligase which accepts ubiquitin from an E2 ubiquitin-conjugating enzyme in the form of a thioester and then directly transfers the ubiquitin to targeted substrates.</text>
</comment>
<proteinExistence type="inferred from homology"/>
<comment type="pathway">
    <text evidence="4">Protein modification; protein ubiquitination.</text>
</comment>
<evidence type="ECO:0000313" key="8">
    <source>
        <dbReference type="Proteomes" id="UP000037510"/>
    </source>
</evidence>
<dbReference type="InterPro" id="IPR000569">
    <property type="entry name" value="HECT_dom"/>
</dbReference>
<dbReference type="InterPro" id="IPR035983">
    <property type="entry name" value="Hect_E3_ubiquitin_ligase"/>
</dbReference>
<keyword evidence="8" id="KW-1185">Reference proteome</keyword>
<evidence type="ECO:0000256" key="4">
    <source>
        <dbReference type="RuleBase" id="RU369009"/>
    </source>
</evidence>
<evidence type="ECO:0000313" key="7">
    <source>
        <dbReference type="EMBL" id="KOB78891.1"/>
    </source>
</evidence>
<dbReference type="SUPFAM" id="SSF56204">
    <property type="entry name" value="Hect, E3 ligase catalytic domain"/>
    <property type="match status" value="1"/>
</dbReference>
<comment type="caution">
    <text evidence="3">Lacks conserved residue(s) required for the propagation of feature annotation.</text>
</comment>
<gene>
    <name evidence="7" type="ORF">OBRU01_01532</name>
</gene>
<dbReference type="PANTHER" id="PTHR45670">
    <property type="entry name" value="E3 UBIQUITIN-PROTEIN LIGASE TRIP12"/>
    <property type="match status" value="1"/>
</dbReference>
<dbReference type="PANTHER" id="PTHR45670:SF13">
    <property type="entry name" value="E3 UBIQUITIN-PROTEIN LIGASE TRIP12"/>
    <property type="match status" value="1"/>
</dbReference>
<dbReference type="GO" id="GO:0016607">
    <property type="term" value="C:nuclear speck"/>
    <property type="evidence" value="ECO:0007669"/>
    <property type="project" value="TreeGrafter"/>
</dbReference>
<reference evidence="7 8" key="1">
    <citation type="journal article" date="2015" name="Genome Biol. Evol.">
        <title>The genome of winter moth (Operophtera brumata) provides a genomic perspective on sexual dimorphism and phenology.</title>
        <authorList>
            <person name="Derks M.F."/>
            <person name="Smit S."/>
            <person name="Salis L."/>
            <person name="Schijlen E."/>
            <person name="Bossers A."/>
            <person name="Mateman C."/>
            <person name="Pijl A.S."/>
            <person name="de Ridder D."/>
            <person name="Groenen M.A."/>
            <person name="Visser M.E."/>
            <person name="Megens H.J."/>
        </authorList>
    </citation>
    <scope>NUCLEOTIDE SEQUENCE [LARGE SCALE GENOMIC DNA]</scope>
    <source>
        <strain evidence="7">WM2013NL</strain>
        <tissue evidence="7">Head and thorax</tissue>
    </source>
</reference>
<comment type="similarity">
    <text evidence="4">Belongs to the UPL family. K-HECT subfamily.</text>
</comment>
<feature type="non-terminal residue" evidence="7">
    <location>
        <position position="346"/>
    </location>
</feature>
<feature type="coiled-coil region" evidence="5">
    <location>
        <begin position="48"/>
        <end position="89"/>
    </location>
</feature>
<keyword evidence="2 3" id="KW-0833">Ubl conjugation pathway</keyword>